<proteinExistence type="predicted"/>
<protein>
    <submittedName>
        <fullName evidence="2">Uncharacterized protein</fullName>
    </submittedName>
</protein>
<sequence length="161" mass="18536">MNQPESGIPQSETEIEEPKPRRRKEKVPTWTPQEIALSLGYKKMPHEKGDPVQEYCKAVENGHVYRFNIQNSKYTDERGVRISMGILGSPKNVVLCQDRRFDEDMKDLGLVTRTSAGMFWRPELQTKEVFEKLTQYIRNLEETGFFEDLVKPKQISGGASA</sequence>
<evidence type="ECO:0000256" key="1">
    <source>
        <dbReference type="SAM" id="MobiDB-lite"/>
    </source>
</evidence>
<feature type="region of interest" description="Disordered" evidence="1">
    <location>
        <begin position="1"/>
        <end position="29"/>
    </location>
</feature>
<accession>A0A0G1JZY4</accession>
<dbReference type="Proteomes" id="UP000034172">
    <property type="component" value="Unassembled WGS sequence"/>
</dbReference>
<gene>
    <name evidence="2" type="ORF">UW41_C0006G0025</name>
</gene>
<evidence type="ECO:0000313" key="3">
    <source>
        <dbReference type="Proteomes" id="UP000034172"/>
    </source>
</evidence>
<name>A0A0G1JZY4_9BACT</name>
<organism evidence="2 3">
    <name type="scientific">Candidatus Collierbacteria bacterium GW2011_GWC2_44_18</name>
    <dbReference type="NCBI Taxonomy" id="1618392"/>
    <lineage>
        <taxon>Bacteria</taxon>
        <taxon>Candidatus Collieribacteriota</taxon>
    </lineage>
</organism>
<comment type="caution">
    <text evidence="2">The sequence shown here is derived from an EMBL/GenBank/DDBJ whole genome shotgun (WGS) entry which is preliminary data.</text>
</comment>
<evidence type="ECO:0000313" key="2">
    <source>
        <dbReference type="EMBL" id="KKT49457.1"/>
    </source>
</evidence>
<dbReference type="AlphaFoldDB" id="A0A0G1JZY4"/>
<reference evidence="2 3" key="1">
    <citation type="journal article" date="2015" name="Nature">
        <title>rRNA introns, odd ribosomes, and small enigmatic genomes across a large radiation of phyla.</title>
        <authorList>
            <person name="Brown C.T."/>
            <person name="Hug L.A."/>
            <person name="Thomas B.C."/>
            <person name="Sharon I."/>
            <person name="Castelle C.J."/>
            <person name="Singh A."/>
            <person name="Wilkins M.J."/>
            <person name="Williams K.H."/>
            <person name="Banfield J.F."/>
        </authorList>
    </citation>
    <scope>NUCLEOTIDE SEQUENCE [LARGE SCALE GENOMIC DNA]</scope>
</reference>
<feature type="compositionally biased region" description="Polar residues" evidence="1">
    <location>
        <begin position="1"/>
        <end position="12"/>
    </location>
</feature>
<dbReference type="EMBL" id="LCIE01000006">
    <property type="protein sequence ID" value="KKT49457.1"/>
    <property type="molecule type" value="Genomic_DNA"/>
</dbReference>